<evidence type="ECO:0000256" key="14">
    <source>
        <dbReference type="SAM" id="Phobius"/>
    </source>
</evidence>
<gene>
    <name evidence="15" type="primary">ATP6</name>
</gene>
<reference evidence="15" key="1">
    <citation type="submission" date="2014-08" db="EMBL/GenBank/DDBJ databases">
        <authorList>
            <person name="Edwards T."/>
        </authorList>
    </citation>
    <scope>NUCLEOTIDE SEQUENCE</scope>
</reference>
<organism evidence="15">
    <name type="scientific">Physignathus cocincinus</name>
    <name type="common">Chinese water dragon</name>
    <dbReference type="NCBI Taxonomy" id="52200"/>
    <lineage>
        <taxon>Eukaryota</taxon>
        <taxon>Metazoa</taxon>
        <taxon>Chordata</taxon>
        <taxon>Craniata</taxon>
        <taxon>Vertebrata</taxon>
        <taxon>Euteleostomi</taxon>
        <taxon>Lepidosauria</taxon>
        <taxon>Squamata</taxon>
        <taxon>Bifurcata</taxon>
        <taxon>Unidentata</taxon>
        <taxon>Episquamata</taxon>
        <taxon>Toxicofera</taxon>
        <taxon>Iguania</taxon>
        <taxon>Acrodonta</taxon>
        <taxon>Agamidae</taxon>
        <taxon>Amphibolurinae</taxon>
        <taxon>Physignathus</taxon>
    </lineage>
</organism>
<evidence type="ECO:0000256" key="1">
    <source>
        <dbReference type="ARBA" id="ARBA00004141"/>
    </source>
</evidence>
<keyword evidence="9 14" id="KW-0472">Membrane</keyword>
<keyword evidence="4" id="KW-0138">CF(0)</keyword>
<dbReference type="GO" id="GO:0045259">
    <property type="term" value="C:proton-transporting ATP synthase complex"/>
    <property type="evidence" value="ECO:0007669"/>
    <property type="project" value="UniProtKB-KW"/>
</dbReference>
<evidence type="ECO:0000256" key="2">
    <source>
        <dbReference type="ARBA" id="ARBA00006810"/>
    </source>
</evidence>
<evidence type="ECO:0000256" key="9">
    <source>
        <dbReference type="ARBA" id="ARBA00023136"/>
    </source>
</evidence>
<dbReference type="PROSITE" id="PS00449">
    <property type="entry name" value="ATPASE_A"/>
    <property type="match status" value="1"/>
</dbReference>
<dbReference type="CDD" id="cd00310">
    <property type="entry name" value="ATP-synt_Fo_a_6"/>
    <property type="match status" value="1"/>
</dbReference>
<evidence type="ECO:0000256" key="12">
    <source>
        <dbReference type="ARBA" id="ARBA00063051"/>
    </source>
</evidence>
<dbReference type="EMBL" id="KM272197">
    <property type="protein sequence ID" value="AJD00125.1"/>
    <property type="molecule type" value="Genomic_DNA"/>
</dbReference>
<evidence type="ECO:0000256" key="8">
    <source>
        <dbReference type="ARBA" id="ARBA00023065"/>
    </source>
</evidence>
<name>A0A1B0QH97_PHYCN</name>
<keyword evidence="7 14" id="KW-1133">Transmembrane helix</keyword>
<evidence type="ECO:0000256" key="4">
    <source>
        <dbReference type="ARBA" id="ARBA00022547"/>
    </source>
</evidence>
<evidence type="ECO:0000256" key="7">
    <source>
        <dbReference type="ARBA" id="ARBA00022989"/>
    </source>
</evidence>
<dbReference type="InterPro" id="IPR035908">
    <property type="entry name" value="F0_ATP_A_sf"/>
</dbReference>
<evidence type="ECO:0000256" key="6">
    <source>
        <dbReference type="ARBA" id="ARBA00022781"/>
    </source>
</evidence>
<dbReference type="NCBIfam" id="TIGR01131">
    <property type="entry name" value="ATP_synt_6_or_A"/>
    <property type="match status" value="1"/>
</dbReference>
<keyword evidence="5 14" id="KW-0812">Transmembrane</keyword>
<dbReference type="Pfam" id="PF00119">
    <property type="entry name" value="ATP-synt_A"/>
    <property type="match status" value="1"/>
</dbReference>
<dbReference type="InterPro" id="IPR023011">
    <property type="entry name" value="ATP_synth_F0_asu_AS"/>
</dbReference>
<evidence type="ECO:0000256" key="13">
    <source>
        <dbReference type="RuleBase" id="RU004450"/>
    </source>
</evidence>
<dbReference type="InterPro" id="IPR045083">
    <property type="entry name" value="ATP_synth_F0_asu_bact/mt"/>
</dbReference>
<dbReference type="Gene3D" id="1.20.120.220">
    <property type="entry name" value="ATP synthase, F0 complex, subunit A"/>
    <property type="match status" value="1"/>
</dbReference>
<dbReference type="InterPro" id="IPR000568">
    <property type="entry name" value="ATP_synth_F0_asu"/>
</dbReference>
<evidence type="ECO:0000256" key="11">
    <source>
        <dbReference type="ARBA" id="ARBA00024169"/>
    </source>
</evidence>
<dbReference type="PANTHER" id="PTHR11410">
    <property type="entry name" value="ATP SYNTHASE SUBUNIT A"/>
    <property type="match status" value="1"/>
</dbReference>
<geneLocation type="mitochondrion" evidence="15"/>
<feature type="transmembrane region" description="Helical" evidence="14">
    <location>
        <begin position="98"/>
        <end position="116"/>
    </location>
</feature>
<keyword evidence="3" id="KW-0813">Transport</keyword>
<evidence type="ECO:0000256" key="5">
    <source>
        <dbReference type="ARBA" id="ARBA00022692"/>
    </source>
</evidence>
<accession>A0A1B0QH97</accession>
<comment type="subunit">
    <text evidence="12">Component of the ATP synthase complex composed at least of ATP5F1A/subunit alpha, ATP5F1B/subunit beta, ATP5MC1/subunit c (homooctomer), MT-ATP6/subunit a, MT-ATP8/subunit 8, ATP5ME/subunit e, ATP5MF/subunit f, ATP5MG/subunit g, ATP5MK/subunit k, ATP5MJ/subunit j, ATP5F1C/subunit gamma, ATP5F1D/subunit delta, ATP5F1E/subunit epsilon, ATP5PF/subunit F6, ATP5PB/subunit b, ATP5PD/subunit d, ATP5PO/subunit OSCP. ATP synthase complex consists of a soluble F(1) head domain (subunits alpha(3) and beta(3)) - the catalytic core - and a membrane F(0) domain - the membrane proton channel (subunits c, a, 8, e, f, g, k and j). These two domains are linked by a central stalk (subunits gamma, delta, and epsilon) rotating inside the F1 region and a stationary peripheral stalk (subunits F6, b, d, and OSCP). Interacts with DNAJC30; interaction is direct.</text>
</comment>
<keyword evidence="8" id="KW-0406">Ion transport</keyword>
<dbReference type="PANTHER" id="PTHR11410:SF0">
    <property type="entry name" value="ATP SYNTHASE SUBUNIT A"/>
    <property type="match status" value="1"/>
</dbReference>
<keyword evidence="6" id="KW-0375">Hydrogen ion transport</keyword>
<evidence type="ECO:0000256" key="3">
    <source>
        <dbReference type="ARBA" id="ARBA00022448"/>
    </source>
</evidence>
<feature type="transmembrane region" description="Helical" evidence="14">
    <location>
        <begin position="128"/>
        <end position="151"/>
    </location>
</feature>
<keyword evidence="10" id="KW-0066">ATP synthesis</keyword>
<comment type="similarity">
    <text evidence="2">Belongs to the ATPase A chain family.</text>
</comment>
<dbReference type="PRINTS" id="PR00123">
    <property type="entry name" value="ATPASEA"/>
</dbReference>
<sequence>MMANLFNQFSTPTMMDITLLPIIMTFPLMLLPQPLPRLVQSRYVTLMRLLVKAIIKNLMPESKKNSKWTLMLTSLILLILTTNIIGLLPYTFTPMTQLSTTLALAIPLWMATVITGMQTQTTKSLAHLLPMGTPTVLIPILVMVETISLIVRPLALGVRLTANLTAGHILLQLISAASLTTTTTLPLMSPLTLLVVAVFTVLEIAVAMIQAYVFTLLVILYLQENT</sequence>
<feature type="transmembrane region" description="Helical" evidence="14">
    <location>
        <begin position="191"/>
        <end position="222"/>
    </location>
</feature>
<dbReference type="GO" id="GO:0005743">
    <property type="term" value="C:mitochondrial inner membrane"/>
    <property type="evidence" value="ECO:0007669"/>
    <property type="project" value="UniProtKB-SubCell"/>
</dbReference>
<comment type="subcellular location">
    <subcellularLocation>
        <location evidence="1">Membrane</location>
        <topology evidence="1">Multi-pass membrane protein</topology>
    </subcellularLocation>
    <subcellularLocation>
        <location evidence="13">Mitochondrion inner membrane</location>
        <topology evidence="13">Multi-pass membrane protein</topology>
    </subcellularLocation>
</comment>
<evidence type="ECO:0000256" key="10">
    <source>
        <dbReference type="ARBA" id="ARBA00023310"/>
    </source>
</evidence>
<comment type="catalytic activity">
    <reaction evidence="11">
        <text>H(+)(in) = H(+)(out)</text>
        <dbReference type="Rhea" id="RHEA:34979"/>
        <dbReference type="ChEBI" id="CHEBI:15378"/>
    </reaction>
</comment>
<feature type="transmembrane region" description="Helical" evidence="14">
    <location>
        <begin position="157"/>
        <end position="179"/>
    </location>
</feature>
<feature type="transmembrane region" description="Helical" evidence="14">
    <location>
        <begin position="68"/>
        <end position="92"/>
    </location>
</feature>
<dbReference type="AlphaFoldDB" id="A0A1B0QH97"/>
<dbReference type="GO" id="GO:0046933">
    <property type="term" value="F:proton-transporting ATP synthase activity, rotational mechanism"/>
    <property type="evidence" value="ECO:0007669"/>
    <property type="project" value="TreeGrafter"/>
</dbReference>
<proteinExistence type="inferred from homology"/>
<feature type="transmembrane region" description="Helical" evidence="14">
    <location>
        <begin position="12"/>
        <end position="31"/>
    </location>
</feature>
<dbReference type="SUPFAM" id="SSF81336">
    <property type="entry name" value="F1F0 ATP synthase subunit A"/>
    <property type="match status" value="1"/>
</dbReference>
<evidence type="ECO:0000313" key="15">
    <source>
        <dbReference type="EMBL" id="AJD00125.1"/>
    </source>
</evidence>
<protein>
    <recommendedName>
        <fullName evidence="13">ATP synthase subunit a</fullName>
    </recommendedName>
</protein>
<keyword evidence="15" id="KW-0496">Mitochondrion</keyword>